<evidence type="ECO:0000256" key="6">
    <source>
        <dbReference type="ARBA" id="ARBA00022801"/>
    </source>
</evidence>
<evidence type="ECO:0000256" key="10">
    <source>
        <dbReference type="HAMAP-Rule" id="MF_01820"/>
    </source>
</evidence>
<evidence type="ECO:0000256" key="8">
    <source>
        <dbReference type="ARBA" id="ARBA00022884"/>
    </source>
</evidence>
<dbReference type="InterPro" id="IPR004881">
    <property type="entry name" value="Ribosome_biogen_GTPase_RsgA"/>
</dbReference>
<evidence type="ECO:0000259" key="12">
    <source>
        <dbReference type="PROSITE" id="PS51721"/>
    </source>
</evidence>
<organism evidence="13 14">
    <name type="scientific">Guptibacillus hwajinpoensis</name>
    <dbReference type="NCBI Taxonomy" id="208199"/>
    <lineage>
        <taxon>Bacteria</taxon>
        <taxon>Bacillati</taxon>
        <taxon>Bacillota</taxon>
        <taxon>Bacilli</taxon>
        <taxon>Bacillales</taxon>
        <taxon>Guptibacillaceae</taxon>
        <taxon>Guptibacillus</taxon>
    </lineage>
</organism>
<dbReference type="EMBL" id="WMEY01000008">
    <property type="protein sequence ID" value="MYL65621.1"/>
    <property type="molecule type" value="Genomic_DNA"/>
</dbReference>
<evidence type="ECO:0000313" key="14">
    <source>
        <dbReference type="Proteomes" id="UP000447833"/>
    </source>
</evidence>
<evidence type="ECO:0000256" key="2">
    <source>
        <dbReference type="ARBA" id="ARBA00022517"/>
    </source>
</evidence>
<keyword evidence="8 10" id="KW-0694">RNA-binding</keyword>
<evidence type="ECO:0000256" key="3">
    <source>
        <dbReference type="ARBA" id="ARBA00022723"/>
    </source>
</evidence>
<dbReference type="PANTHER" id="PTHR32120:SF10">
    <property type="entry name" value="SMALL RIBOSOMAL SUBUNIT BIOGENESIS GTPASE RSGA"/>
    <property type="match status" value="1"/>
</dbReference>
<evidence type="ECO:0000256" key="9">
    <source>
        <dbReference type="ARBA" id="ARBA00023134"/>
    </source>
</evidence>
<keyword evidence="9 10" id="KW-0342">GTP-binding</keyword>
<dbReference type="Gene3D" id="2.40.50.140">
    <property type="entry name" value="Nucleic acid-binding proteins"/>
    <property type="match status" value="1"/>
</dbReference>
<gene>
    <name evidence="10 13" type="primary">rsgA</name>
    <name evidence="13" type="ORF">GLW07_19865</name>
</gene>
<evidence type="ECO:0000313" key="13">
    <source>
        <dbReference type="EMBL" id="MYL65621.1"/>
    </source>
</evidence>
<name>A0A845F4B8_9BACL</name>
<keyword evidence="4 10" id="KW-0699">rRNA-binding</keyword>
<comment type="subcellular location">
    <subcellularLocation>
        <location evidence="10">Cytoplasm</location>
    </subcellularLocation>
</comment>
<feature type="binding site" evidence="10">
    <location>
        <begin position="147"/>
        <end position="150"/>
    </location>
    <ligand>
        <name>GTP</name>
        <dbReference type="ChEBI" id="CHEBI:37565"/>
    </ligand>
</feature>
<dbReference type="GO" id="GO:0005737">
    <property type="term" value="C:cytoplasm"/>
    <property type="evidence" value="ECO:0007669"/>
    <property type="project" value="UniProtKB-SubCell"/>
</dbReference>
<dbReference type="SUPFAM" id="SSF50249">
    <property type="entry name" value="Nucleic acid-binding proteins"/>
    <property type="match status" value="1"/>
</dbReference>
<dbReference type="PANTHER" id="PTHR32120">
    <property type="entry name" value="SMALL RIBOSOMAL SUBUNIT BIOGENESIS GTPASE RSGA"/>
    <property type="match status" value="1"/>
</dbReference>
<dbReference type="InterPro" id="IPR027417">
    <property type="entry name" value="P-loop_NTPase"/>
</dbReference>
<keyword evidence="2 10" id="KW-0690">Ribosome biogenesis</keyword>
<feature type="binding site" evidence="10">
    <location>
        <position position="279"/>
    </location>
    <ligand>
        <name>Zn(2+)</name>
        <dbReference type="ChEBI" id="CHEBI:29105"/>
    </ligand>
</feature>
<protein>
    <recommendedName>
        <fullName evidence="10">Small ribosomal subunit biogenesis GTPase RsgA</fullName>
        <ecNumber evidence="10">3.6.1.-</ecNumber>
    </recommendedName>
</protein>
<dbReference type="InterPro" id="IPR012340">
    <property type="entry name" value="NA-bd_OB-fold"/>
</dbReference>
<dbReference type="RefSeq" id="WP_160921132.1">
    <property type="nucleotide sequence ID" value="NZ_WMEY01000008.1"/>
</dbReference>
<evidence type="ECO:0000259" key="11">
    <source>
        <dbReference type="PROSITE" id="PS50936"/>
    </source>
</evidence>
<dbReference type="Gene3D" id="3.40.50.300">
    <property type="entry name" value="P-loop containing nucleotide triphosphate hydrolases"/>
    <property type="match status" value="1"/>
</dbReference>
<dbReference type="GO" id="GO:0005525">
    <property type="term" value="F:GTP binding"/>
    <property type="evidence" value="ECO:0007669"/>
    <property type="project" value="UniProtKB-UniRule"/>
</dbReference>
<dbReference type="GO" id="GO:0042274">
    <property type="term" value="P:ribosomal small subunit biogenesis"/>
    <property type="evidence" value="ECO:0007669"/>
    <property type="project" value="UniProtKB-UniRule"/>
</dbReference>
<dbReference type="PROSITE" id="PS50936">
    <property type="entry name" value="ENGC_GTPASE"/>
    <property type="match status" value="1"/>
</dbReference>
<feature type="domain" description="EngC GTPase" evidence="11">
    <location>
        <begin position="108"/>
        <end position="255"/>
    </location>
</feature>
<dbReference type="Gene3D" id="1.10.40.50">
    <property type="entry name" value="Probable gtpase engc, domain 3"/>
    <property type="match status" value="1"/>
</dbReference>
<sequence length="349" mass="39330">MNRITLGWNSYFEENYQAIANGFIPARVIVEHRGGYNVSTGESSYAAELSGKFRFEVTRRDALPAVGDWVLIAPKTDNKAIIHDLLPRRSKFSRKIAGTTTEEQIIVANVDTVFLVNALNQDFNPSRIERYLVMAWESGAKPVIVLSKADLCTDVEQKVSALYSIAVGVPIHVVSSATEKGIDELIVYLTEGTTTALLGSSGAGKSTLINKLYGKEIQIVQDIRQDDGKGKHTTTSRELITLQTGGVLIDTPGMRELQLWETDYLSQSFPDIDAFAEECRFRDCQHEGEPKCAVRNAIEEGMLEERRLENYKKFHRELAFLERQTNKKAQLEEKKKWKKIAGDRTRKNR</sequence>
<dbReference type="SUPFAM" id="SSF52540">
    <property type="entry name" value="P-loop containing nucleoside triphosphate hydrolases"/>
    <property type="match status" value="1"/>
</dbReference>
<dbReference type="AlphaFoldDB" id="A0A845F4B8"/>
<dbReference type="PROSITE" id="PS51721">
    <property type="entry name" value="G_CP"/>
    <property type="match status" value="1"/>
</dbReference>
<feature type="binding site" evidence="10">
    <location>
        <begin position="199"/>
        <end position="207"/>
    </location>
    <ligand>
        <name>GTP</name>
        <dbReference type="ChEBI" id="CHEBI:37565"/>
    </ligand>
</feature>
<evidence type="ECO:0000256" key="5">
    <source>
        <dbReference type="ARBA" id="ARBA00022741"/>
    </source>
</evidence>
<dbReference type="CDD" id="cd01854">
    <property type="entry name" value="YjeQ_EngC"/>
    <property type="match status" value="1"/>
</dbReference>
<dbReference type="Pfam" id="PF03193">
    <property type="entry name" value="RsgA_GTPase"/>
    <property type="match status" value="1"/>
</dbReference>
<evidence type="ECO:0000256" key="1">
    <source>
        <dbReference type="ARBA" id="ARBA00022490"/>
    </source>
</evidence>
<dbReference type="GO" id="GO:0019843">
    <property type="term" value="F:rRNA binding"/>
    <property type="evidence" value="ECO:0007669"/>
    <property type="project" value="UniProtKB-KW"/>
</dbReference>
<comment type="cofactor">
    <cofactor evidence="10">
        <name>Zn(2+)</name>
        <dbReference type="ChEBI" id="CHEBI:29105"/>
    </cofactor>
    <text evidence="10">Binds 1 zinc ion per subunit.</text>
</comment>
<comment type="caution">
    <text evidence="13">The sequence shown here is derived from an EMBL/GenBank/DDBJ whole genome shotgun (WGS) entry which is preliminary data.</text>
</comment>
<feature type="binding site" evidence="10">
    <location>
        <position position="286"/>
    </location>
    <ligand>
        <name>Zn(2+)</name>
        <dbReference type="ChEBI" id="CHEBI:29105"/>
    </ligand>
</feature>
<feature type="binding site" evidence="10">
    <location>
        <position position="292"/>
    </location>
    <ligand>
        <name>Zn(2+)</name>
        <dbReference type="ChEBI" id="CHEBI:29105"/>
    </ligand>
</feature>
<comment type="similarity">
    <text evidence="10">Belongs to the TRAFAC class YlqF/YawG GTPase family. RsgA subfamily.</text>
</comment>
<reference evidence="13 14" key="1">
    <citation type="submission" date="2019-11" db="EMBL/GenBank/DDBJ databases">
        <title>Genome sequences of 17 halophilic strains isolated from different environments.</title>
        <authorList>
            <person name="Furrow R.E."/>
        </authorList>
    </citation>
    <scope>NUCLEOTIDE SEQUENCE [LARGE SCALE GENOMIC DNA]</scope>
    <source>
        <strain evidence="13 14">22506_14_FS</strain>
    </source>
</reference>
<dbReference type="GO" id="GO:0046872">
    <property type="term" value="F:metal ion binding"/>
    <property type="evidence" value="ECO:0007669"/>
    <property type="project" value="UniProtKB-KW"/>
</dbReference>
<comment type="subunit">
    <text evidence="10">Monomer. Associates with 30S ribosomal subunit, binds 16S rRNA.</text>
</comment>
<evidence type="ECO:0000256" key="4">
    <source>
        <dbReference type="ARBA" id="ARBA00022730"/>
    </source>
</evidence>
<feature type="binding site" evidence="10">
    <location>
        <position position="284"/>
    </location>
    <ligand>
        <name>Zn(2+)</name>
        <dbReference type="ChEBI" id="CHEBI:29105"/>
    </ligand>
</feature>
<keyword evidence="6 10" id="KW-0378">Hydrolase</keyword>
<dbReference type="InterPro" id="IPR010914">
    <property type="entry name" value="RsgA_GTPase_dom"/>
</dbReference>
<dbReference type="NCBIfam" id="TIGR00157">
    <property type="entry name" value="ribosome small subunit-dependent GTPase A"/>
    <property type="match status" value="1"/>
</dbReference>
<proteinExistence type="inferred from homology"/>
<dbReference type="Proteomes" id="UP000447833">
    <property type="component" value="Unassembled WGS sequence"/>
</dbReference>
<keyword evidence="7 10" id="KW-0862">Zinc</keyword>
<dbReference type="EC" id="3.6.1.-" evidence="10"/>
<keyword evidence="1 10" id="KW-0963">Cytoplasm</keyword>
<keyword evidence="3 10" id="KW-0479">Metal-binding</keyword>
<comment type="function">
    <text evidence="10">One of several proteins that assist in the late maturation steps of the functional core of the 30S ribosomal subunit. Helps release RbfA from mature subunits. May play a role in the assembly of ribosomal proteins into the subunit. Circularly permuted GTPase that catalyzes slow GTP hydrolysis, GTPase activity is stimulated by the 30S ribosomal subunit.</text>
</comment>
<keyword evidence="5 10" id="KW-0547">Nucleotide-binding</keyword>
<accession>A0A845F4B8</accession>
<dbReference type="GO" id="GO:0003924">
    <property type="term" value="F:GTPase activity"/>
    <property type="evidence" value="ECO:0007669"/>
    <property type="project" value="UniProtKB-UniRule"/>
</dbReference>
<evidence type="ECO:0000256" key="7">
    <source>
        <dbReference type="ARBA" id="ARBA00022833"/>
    </source>
</evidence>
<dbReference type="InterPro" id="IPR030378">
    <property type="entry name" value="G_CP_dom"/>
</dbReference>
<feature type="domain" description="CP-type G" evidence="12">
    <location>
        <begin position="101"/>
        <end position="257"/>
    </location>
</feature>
<dbReference type="HAMAP" id="MF_01820">
    <property type="entry name" value="GTPase_RsgA"/>
    <property type="match status" value="1"/>
</dbReference>